<dbReference type="Proteomes" id="UP000253606">
    <property type="component" value="Chromosome"/>
</dbReference>
<proteinExistence type="predicted"/>
<dbReference type="Gene3D" id="1.25.40.20">
    <property type="entry name" value="Ankyrin repeat-containing domain"/>
    <property type="match status" value="2"/>
</dbReference>
<feature type="repeat" description="ANK" evidence="3">
    <location>
        <begin position="294"/>
        <end position="326"/>
    </location>
</feature>
<reference evidence="4 5" key="1">
    <citation type="journal article" date="2018" name="Front. Microbiol.">
        <title>Hydrolytic Capabilities as a Key to Environmental Success: Chitinolytic and Cellulolytic Acidobacteria From Acidic Sub-arctic Soils and Boreal Peatlands.</title>
        <authorList>
            <person name="Belova S.E."/>
            <person name="Ravin N.V."/>
            <person name="Pankratov T.A."/>
            <person name="Rakitin A.L."/>
            <person name="Ivanova A.A."/>
            <person name="Beletsky A.V."/>
            <person name="Mardanov A.V."/>
            <person name="Sinninghe Damste J.S."/>
            <person name="Dedysh S.N."/>
        </authorList>
    </citation>
    <scope>NUCLEOTIDE SEQUENCE [LARGE SCALE GENOMIC DNA]</scope>
    <source>
        <strain evidence="4 5">SBC82</strain>
    </source>
</reference>
<dbReference type="OrthoDB" id="928522at2"/>
<organism evidence="4 5">
    <name type="scientific">Acidisarcina polymorpha</name>
    <dbReference type="NCBI Taxonomy" id="2211140"/>
    <lineage>
        <taxon>Bacteria</taxon>
        <taxon>Pseudomonadati</taxon>
        <taxon>Acidobacteriota</taxon>
        <taxon>Terriglobia</taxon>
        <taxon>Terriglobales</taxon>
        <taxon>Acidobacteriaceae</taxon>
        <taxon>Acidisarcina</taxon>
    </lineage>
</organism>
<dbReference type="InterPro" id="IPR036770">
    <property type="entry name" value="Ankyrin_rpt-contain_sf"/>
</dbReference>
<evidence type="ECO:0000256" key="1">
    <source>
        <dbReference type="ARBA" id="ARBA00022737"/>
    </source>
</evidence>
<keyword evidence="1" id="KW-0677">Repeat</keyword>
<feature type="repeat" description="ANK" evidence="3">
    <location>
        <begin position="136"/>
        <end position="169"/>
    </location>
</feature>
<gene>
    <name evidence="4" type="ORF">ACPOL_0315</name>
</gene>
<dbReference type="PANTHER" id="PTHR24189">
    <property type="entry name" value="MYOTROPHIN"/>
    <property type="match status" value="1"/>
</dbReference>
<dbReference type="AlphaFoldDB" id="A0A2Z5FSB3"/>
<dbReference type="PROSITE" id="PS50297">
    <property type="entry name" value="ANK_REP_REGION"/>
    <property type="match status" value="3"/>
</dbReference>
<dbReference type="EMBL" id="CP030840">
    <property type="protein sequence ID" value="AXC09698.1"/>
    <property type="molecule type" value="Genomic_DNA"/>
</dbReference>
<dbReference type="KEGG" id="abas:ACPOL_0315"/>
<sequence>MSDSRSPALTLPANPNLRHLRDQAKDLLRSGSAPSLASALFQTARLYGFQSWPKLKAHVLSLTLAGALKGAIDSDDLPDVRKLLSKHPELKIAPIGYGGDGPLSWAAECRGYGEPTKERLELVEWLISSGCDVHEGGDGPLMRASLSGSRTPMMALLVSHGADVNAAWHDFFPILYAPCEVIDPTSLSWLLQHGADPDCGTASRWQRMGKAHPGTALDSLLGTYVRSSDALNESIKLLQDAGGTSRYDEPGVLAAIRGDVQMVSDLIHEDRSILQKRYPSLDIGTTGERMLTLKGATLLHVAAEFGHADVARLLMDSGAGVNETALIDADGIGGQTPIFHAATQGGDRGLAVVRLLLERGADLSVRCRIPGHYERLDEVFEGSALEYAERFPESGNQAVALLRNHPNSKDSD</sequence>
<dbReference type="SMART" id="SM00248">
    <property type="entry name" value="ANK"/>
    <property type="match status" value="6"/>
</dbReference>
<evidence type="ECO:0000256" key="2">
    <source>
        <dbReference type="ARBA" id="ARBA00023043"/>
    </source>
</evidence>
<dbReference type="Pfam" id="PF12796">
    <property type="entry name" value="Ank_2"/>
    <property type="match status" value="1"/>
</dbReference>
<dbReference type="PRINTS" id="PR01415">
    <property type="entry name" value="ANKYRIN"/>
</dbReference>
<dbReference type="SUPFAM" id="SSF48403">
    <property type="entry name" value="Ankyrin repeat"/>
    <property type="match status" value="1"/>
</dbReference>
<dbReference type="RefSeq" id="WP_114205482.1">
    <property type="nucleotide sequence ID" value="NZ_CP030840.1"/>
</dbReference>
<protein>
    <submittedName>
        <fullName evidence="4">Ankyrin 3</fullName>
    </submittedName>
</protein>
<dbReference type="PANTHER" id="PTHR24189:SF50">
    <property type="entry name" value="ANKYRIN REPEAT AND SOCS BOX PROTEIN 2"/>
    <property type="match status" value="1"/>
</dbReference>
<evidence type="ECO:0000313" key="4">
    <source>
        <dbReference type="EMBL" id="AXC09698.1"/>
    </source>
</evidence>
<keyword evidence="2 3" id="KW-0040">ANK repeat</keyword>
<name>A0A2Z5FSB3_9BACT</name>
<accession>A0A2Z5FSB3</accession>
<dbReference type="InterPro" id="IPR050745">
    <property type="entry name" value="Multifunctional_regulatory"/>
</dbReference>
<evidence type="ECO:0000256" key="3">
    <source>
        <dbReference type="PROSITE-ProRule" id="PRU00023"/>
    </source>
</evidence>
<evidence type="ECO:0000313" key="5">
    <source>
        <dbReference type="Proteomes" id="UP000253606"/>
    </source>
</evidence>
<dbReference type="PROSITE" id="PS50088">
    <property type="entry name" value="ANK_REPEAT"/>
    <property type="match status" value="3"/>
</dbReference>
<keyword evidence="5" id="KW-1185">Reference proteome</keyword>
<dbReference type="InterPro" id="IPR002110">
    <property type="entry name" value="Ankyrin_rpt"/>
</dbReference>
<feature type="repeat" description="ANK" evidence="3">
    <location>
        <begin position="333"/>
        <end position="368"/>
    </location>
</feature>